<evidence type="ECO:0000313" key="3">
    <source>
        <dbReference type="EMBL" id="AGB39471.1"/>
    </source>
</evidence>
<dbReference type="RefSeq" id="WP_015322905.1">
    <property type="nucleotide sequence ID" value="NC_019974.1"/>
</dbReference>
<feature type="region of interest" description="Disordered" evidence="1">
    <location>
        <begin position="1"/>
        <end position="24"/>
    </location>
</feature>
<evidence type="ECO:0000256" key="2">
    <source>
        <dbReference type="SAM" id="Phobius"/>
    </source>
</evidence>
<reference evidence="3 4" key="1">
    <citation type="submission" date="2012-11" db="EMBL/GenBank/DDBJ databases">
        <title>FINISHED of Natronococcus occultus SP4, DSM 3396.</title>
        <authorList>
            <consortium name="DOE Joint Genome Institute"/>
            <person name="Eisen J."/>
            <person name="Huntemann M."/>
            <person name="Wei C.-L."/>
            <person name="Han J."/>
            <person name="Detter J.C."/>
            <person name="Han C."/>
            <person name="Tapia R."/>
            <person name="Chen A."/>
            <person name="Kyrpides N."/>
            <person name="Mavromatis K."/>
            <person name="Markowitz V."/>
            <person name="Szeto E."/>
            <person name="Ivanova N."/>
            <person name="Mikhailova N."/>
            <person name="Ovchinnikova G."/>
            <person name="Pagani I."/>
            <person name="Pati A."/>
            <person name="Goodwin L."/>
            <person name="Nordberg H.P."/>
            <person name="Cantor M.N."/>
            <person name="Hua S.X."/>
            <person name="Woyke T."/>
            <person name="Eisen J."/>
            <person name="Klenk H.-P."/>
            <person name="Klenk H.-P."/>
        </authorList>
    </citation>
    <scope>NUCLEOTIDE SEQUENCE [LARGE SCALE GENOMIC DNA]</scope>
    <source>
        <strain evidence="3 4">SP4</strain>
    </source>
</reference>
<evidence type="ECO:0000256" key="1">
    <source>
        <dbReference type="SAM" id="MobiDB-lite"/>
    </source>
</evidence>
<dbReference type="GeneID" id="14402688"/>
<evidence type="ECO:0008006" key="5">
    <source>
        <dbReference type="Google" id="ProtNLM"/>
    </source>
</evidence>
<keyword evidence="2" id="KW-0472">Membrane</keyword>
<name>L0K385_9EURY</name>
<dbReference type="KEGG" id="nou:Natoc_3759"/>
<protein>
    <recommendedName>
        <fullName evidence="5">DUF2391 domain-containing protein</fullName>
    </recommendedName>
</protein>
<gene>
    <name evidence="3" type="ORF">Natoc_3759</name>
</gene>
<dbReference type="HOGENOM" id="CLU_098904_0_0_2"/>
<accession>L0K385</accession>
<organism evidence="3 4">
    <name type="scientific">Natronococcus occultus SP4</name>
    <dbReference type="NCBI Taxonomy" id="694430"/>
    <lineage>
        <taxon>Archaea</taxon>
        <taxon>Methanobacteriati</taxon>
        <taxon>Methanobacteriota</taxon>
        <taxon>Stenosarchaea group</taxon>
        <taxon>Halobacteria</taxon>
        <taxon>Halobacteriales</taxon>
        <taxon>Natrialbaceae</taxon>
        <taxon>Natronococcus</taxon>
    </lineage>
</organism>
<proteinExistence type="predicted"/>
<keyword evidence="2" id="KW-0812">Transmembrane</keyword>
<keyword evidence="2" id="KW-1133">Transmembrane helix</keyword>
<keyword evidence="4" id="KW-1185">Reference proteome</keyword>
<dbReference type="Proteomes" id="UP000010878">
    <property type="component" value="Chromosome"/>
</dbReference>
<dbReference type="EMBL" id="CP003929">
    <property type="protein sequence ID" value="AGB39471.1"/>
    <property type="molecule type" value="Genomic_DNA"/>
</dbReference>
<feature type="transmembrane region" description="Helical" evidence="2">
    <location>
        <begin position="182"/>
        <end position="203"/>
    </location>
</feature>
<feature type="compositionally biased region" description="Basic and acidic residues" evidence="1">
    <location>
        <begin position="1"/>
        <end position="16"/>
    </location>
</feature>
<feature type="transmembrane region" description="Helical" evidence="2">
    <location>
        <begin position="75"/>
        <end position="91"/>
    </location>
</feature>
<dbReference type="AlphaFoldDB" id="L0K385"/>
<dbReference type="OrthoDB" id="328136at2157"/>
<sequence length="225" mass="24890">MSEREPPVDDEREPDRSSNPSDDVDRLLEHLEELEELVDHPDEREQVRKAMRTAHRIPGLDAVEQGIRKYTARDMAEAFVGSILLALPLLVEDGVFEIADHFVTTTVSGIPVFLIANVLFVGVLTTGLLYWTDIRDVDVTSPLFGVVPRRLVGVLAISFLTAAGLMVMWGRIYEEDPTTLEAFARITVIWAAGAFGAALGDILPGESEGHDVRLDTIDDIVARDR</sequence>
<feature type="transmembrane region" description="Helical" evidence="2">
    <location>
        <begin position="151"/>
        <end position="170"/>
    </location>
</feature>
<evidence type="ECO:0000313" key="4">
    <source>
        <dbReference type="Proteomes" id="UP000010878"/>
    </source>
</evidence>
<feature type="transmembrane region" description="Helical" evidence="2">
    <location>
        <begin position="111"/>
        <end position="131"/>
    </location>
</feature>
<dbReference type="eggNOG" id="arCOG03887">
    <property type="taxonomic scope" value="Archaea"/>
</dbReference>
<dbReference type="STRING" id="694430.Natoc_3759"/>